<organism evidence="1 2">
    <name type="scientific">Trichomonas vaginalis (strain ATCC PRA-98 / G3)</name>
    <dbReference type="NCBI Taxonomy" id="412133"/>
    <lineage>
        <taxon>Eukaryota</taxon>
        <taxon>Metamonada</taxon>
        <taxon>Parabasalia</taxon>
        <taxon>Trichomonadida</taxon>
        <taxon>Trichomonadidae</taxon>
        <taxon>Trichomonas</taxon>
    </lineage>
</organism>
<evidence type="ECO:0000313" key="1">
    <source>
        <dbReference type="EMBL" id="EAY13275.1"/>
    </source>
</evidence>
<dbReference type="VEuPathDB" id="TrichDB:TVAG_464090"/>
<dbReference type="Proteomes" id="UP000001542">
    <property type="component" value="Unassembled WGS sequence"/>
</dbReference>
<evidence type="ECO:0000313" key="2">
    <source>
        <dbReference type="Proteomes" id="UP000001542"/>
    </source>
</evidence>
<sequence length="140" mass="15774">MSQPVHVVWDCRVKSKKPLEIWKQILEKTGGNRPTSLLVLQPPNTDLPQPLCTIMRMCLSKMFVGEDALQFCYVELCCLLSNQPNSAFVIVSDDVPHFARAFRVAQPASAIFFTQQKLQWPLSEASWAAPLQFIAPGRSK</sequence>
<protein>
    <recommendedName>
        <fullName evidence="3">NYN domain-containing protein</fullName>
    </recommendedName>
</protein>
<gene>
    <name evidence="1" type="ORF">TVAG_464090</name>
</gene>
<dbReference type="AlphaFoldDB" id="A2E261"/>
<proteinExistence type="predicted"/>
<dbReference type="InParanoid" id="A2E261"/>
<reference evidence="1" key="1">
    <citation type="submission" date="2006-10" db="EMBL/GenBank/DDBJ databases">
        <authorList>
            <person name="Amadeo P."/>
            <person name="Zhao Q."/>
            <person name="Wortman J."/>
            <person name="Fraser-Liggett C."/>
            <person name="Carlton J."/>
        </authorList>
    </citation>
    <scope>NUCLEOTIDE SEQUENCE</scope>
    <source>
        <strain evidence="1">G3</strain>
    </source>
</reference>
<dbReference type="RefSeq" id="XP_001325498.1">
    <property type="nucleotide sequence ID" value="XM_001325463.1"/>
</dbReference>
<dbReference type="KEGG" id="tva:75683934"/>
<reference evidence="1" key="2">
    <citation type="journal article" date="2007" name="Science">
        <title>Draft genome sequence of the sexually transmitted pathogen Trichomonas vaginalis.</title>
        <authorList>
            <person name="Carlton J.M."/>
            <person name="Hirt R.P."/>
            <person name="Silva J.C."/>
            <person name="Delcher A.L."/>
            <person name="Schatz M."/>
            <person name="Zhao Q."/>
            <person name="Wortman J.R."/>
            <person name="Bidwell S.L."/>
            <person name="Alsmark U.C.M."/>
            <person name="Besteiro S."/>
            <person name="Sicheritz-Ponten T."/>
            <person name="Noel C.J."/>
            <person name="Dacks J.B."/>
            <person name="Foster P.G."/>
            <person name="Simillion C."/>
            <person name="Van de Peer Y."/>
            <person name="Miranda-Saavedra D."/>
            <person name="Barton G.J."/>
            <person name="Westrop G.D."/>
            <person name="Mueller S."/>
            <person name="Dessi D."/>
            <person name="Fiori P.L."/>
            <person name="Ren Q."/>
            <person name="Paulsen I."/>
            <person name="Zhang H."/>
            <person name="Bastida-Corcuera F.D."/>
            <person name="Simoes-Barbosa A."/>
            <person name="Brown M.T."/>
            <person name="Hayes R.D."/>
            <person name="Mukherjee M."/>
            <person name="Okumura C.Y."/>
            <person name="Schneider R."/>
            <person name="Smith A.J."/>
            <person name="Vanacova S."/>
            <person name="Villalvazo M."/>
            <person name="Haas B.J."/>
            <person name="Pertea M."/>
            <person name="Feldblyum T.V."/>
            <person name="Utterback T.R."/>
            <person name="Shu C.L."/>
            <person name="Osoegawa K."/>
            <person name="de Jong P.J."/>
            <person name="Hrdy I."/>
            <person name="Horvathova L."/>
            <person name="Zubacova Z."/>
            <person name="Dolezal P."/>
            <person name="Malik S.B."/>
            <person name="Logsdon J.M. Jr."/>
            <person name="Henze K."/>
            <person name="Gupta A."/>
            <person name="Wang C.C."/>
            <person name="Dunne R.L."/>
            <person name="Upcroft J.A."/>
            <person name="Upcroft P."/>
            <person name="White O."/>
            <person name="Salzberg S.L."/>
            <person name="Tang P."/>
            <person name="Chiu C.-H."/>
            <person name="Lee Y.-S."/>
            <person name="Embley T.M."/>
            <person name="Coombs G.H."/>
            <person name="Mottram J.C."/>
            <person name="Tachezy J."/>
            <person name="Fraser-Liggett C.M."/>
            <person name="Johnson P.J."/>
        </authorList>
    </citation>
    <scope>NUCLEOTIDE SEQUENCE [LARGE SCALE GENOMIC DNA]</scope>
    <source>
        <strain evidence="1">G3</strain>
    </source>
</reference>
<keyword evidence="2" id="KW-1185">Reference proteome</keyword>
<accession>A2E261</accession>
<name>A2E261_TRIV3</name>
<dbReference type="EMBL" id="DS113288">
    <property type="protein sequence ID" value="EAY13275.1"/>
    <property type="molecule type" value="Genomic_DNA"/>
</dbReference>
<dbReference type="VEuPathDB" id="TrichDB:TVAGG3_1048760"/>
<evidence type="ECO:0008006" key="3">
    <source>
        <dbReference type="Google" id="ProtNLM"/>
    </source>
</evidence>